<evidence type="ECO:0000256" key="2">
    <source>
        <dbReference type="SAM" id="MobiDB-lite"/>
    </source>
</evidence>
<gene>
    <name evidence="4" type="primary">LOC111015524</name>
</gene>
<dbReference type="OrthoDB" id="1506770at2759"/>
<feature type="coiled-coil region" evidence="1">
    <location>
        <begin position="374"/>
        <end position="411"/>
    </location>
</feature>
<dbReference type="PANTHER" id="PTHR35358:SF7">
    <property type="entry name" value="EXPRESSED PROTEIN"/>
    <property type="match status" value="1"/>
</dbReference>
<dbReference type="PANTHER" id="PTHR35358">
    <property type="entry name" value="OS06G0711100 PROTEIN"/>
    <property type="match status" value="1"/>
</dbReference>
<keyword evidence="1" id="KW-0175">Coiled coil</keyword>
<name>A0A6J1CXN6_MOMCH</name>
<accession>A0A6J1CXN6</accession>
<sequence>MAGKGNGRSDCTNASNPYHVCSEFCSQKKRQIARKDSDDGALKYSGECKKAVHPDCTNGSNPYHDCKEFCSKRTTQSGRPKAERDSGSVGAKKGSQPKPPQQLNVPLASAVSSKPQVTKPHFSPEEKIDVKNGDYVNPYSAGARVMKDSLPIKEQNKFSQLILVSGDSLKADNFQKPRKTDASSIASVKSKQDIDGRPDEIFEIVQNPAVHDEEEGDHATASPNFTNFPFHGIARSHEESDEEEVKSASSEPSVPVGNYYIKVSLASILQSIFNKRGDIAASCKLESISIRSYYLECVCCIVQELQRTKFSQKMSKSKVRELLAILNDVESSEMNVGWLHSILNEVAEAVESGGQHWTLDAAKANCDHELKLTKKELEYRMEDLTQKEKEMRNAKAKVSNTRANLSELESKYFQLNGAISSLQLKVNNLQSKPLADELL</sequence>
<evidence type="ECO:0000313" key="4">
    <source>
        <dbReference type="RefSeq" id="XP_022146274.1"/>
    </source>
</evidence>
<keyword evidence="3" id="KW-1185">Reference proteome</keyword>
<organism evidence="3 4">
    <name type="scientific">Momordica charantia</name>
    <name type="common">Bitter gourd</name>
    <name type="synonym">Balsam pear</name>
    <dbReference type="NCBI Taxonomy" id="3673"/>
    <lineage>
        <taxon>Eukaryota</taxon>
        <taxon>Viridiplantae</taxon>
        <taxon>Streptophyta</taxon>
        <taxon>Embryophyta</taxon>
        <taxon>Tracheophyta</taxon>
        <taxon>Spermatophyta</taxon>
        <taxon>Magnoliopsida</taxon>
        <taxon>eudicotyledons</taxon>
        <taxon>Gunneridae</taxon>
        <taxon>Pentapetalae</taxon>
        <taxon>rosids</taxon>
        <taxon>fabids</taxon>
        <taxon>Cucurbitales</taxon>
        <taxon>Cucurbitaceae</taxon>
        <taxon>Momordiceae</taxon>
        <taxon>Momordica</taxon>
    </lineage>
</organism>
<dbReference type="AlphaFoldDB" id="A0A6J1CXN6"/>
<dbReference type="InterPro" id="IPR007942">
    <property type="entry name" value="PLipase-like"/>
</dbReference>
<dbReference type="Pfam" id="PF05278">
    <property type="entry name" value="PEARLI-4"/>
    <property type="match status" value="1"/>
</dbReference>
<proteinExistence type="predicted"/>
<dbReference type="RefSeq" id="XP_022146274.1">
    <property type="nucleotide sequence ID" value="XM_022290582.1"/>
</dbReference>
<dbReference type="GeneID" id="111015524"/>
<dbReference type="Gene3D" id="1.20.5.340">
    <property type="match status" value="1"/>
</dbReference>
<dbReference type="KEGG" id="mcha:111015524"/>
<evidence type="ECO:0000313" key="3">
    <source>
        <dbReference type="Proteomes" id="UP000504603"/>
    </source>
</evidence>
<dbReference type="Proteomes" id="UP000504603">
    <property type="component" value="Unplaced"/>
</dbReference>
<feature type="region of interest" description="Disordered" evidence="2">
    <location>
        <begin position="72"/>
        <end position="134"/>
    </location>
</feature>
<evidence type="ECO:0000256" key="1">
    <source>
        <dbReference type="SAM" id="Coils"/>
    </source>
</evidence>
<feature type="compositionally biased region" description="Basic and acidic residues" evidence="2">
    <location>
        <begin position="122"/>
        <end position="132"/>
    </location>
</feature>
<protein>
    <submittedName>
        <fullName evidence="4">Uncharacterized protein LOC111015524</fullName>
    </submittedName>
</protein>
<reference evidence="4" key="1">
    <citation type="submission" date="2025-08" db="UniProtKB">
        <authorList>
            <consortium name="RefSeq"/>
        </authorList>
    </citation>
    <scope>IDENTIFICATION</scope>
    <source>
        <strain evidence="4">OHB3-1</strain>
    </source>
</reference>